<keyword evidence="1" id="KW-1133">Transmembrane helix</keyword>
<evidence type="ECO:0000313" key="2">
    <source>
        <dbReference type="EMBL" id="SCG85563.1"/>
    </source>
</evidence>
<dbReference type="InterPro" id="IPR017059">
    <property type="entry name" value="NiFe-hyd_3_EhaH_prd"/>
</dbReference>
<dbReference type="PATRIC" id="fig|129848.4.peg.1009"/>
<feature type="transmembrane region" description="Helical" evidence="1">
    <location>
        <begin position="200"/>
        <end position="222"/>
    </location>
</feature>
<feature type="transmembrane region" description="Helical" evidence="1">
    <location>
        <begin position="165"/>
        <end position="188"/>
    </location>
</feature>
<dbReference type="STRING" id="118062.MCBB_1003"/>
<dbReference type="Pfam" id="PF10125">
    <property type="entry name" value="NADHdeh_related"/>
    <property type="match status" value="1"/>
</dbReference>
<evidence type="ECO:0008006" key="4">
    <source>
        <dbReference type="Google" id="ProtNLM"/>
    </source>
</evidence>
<feature type="transmembrane region" description="Helical" evidence="1">
    <location>
        <begin position="125"/>
        <end position="145"/>
    </location>
</feature>
<name>A0A1D3L1Z5_9EURY</name>
<feature type="transmembrane region" description="Helical" evidence="1">
    <location>
        <begin position="71"/>
        <end position="89"/>
    </location>
</feature>
<dbReference type="EMBL" id="LT607756">
    <property type="protein sequence ID" value="SCG85563.1"/>
    <property type="molecule type" value="Genomic_DNA"/>
</dbReference>
<evidence type="ECO:0000313" key="3">
    <source>
        <dbReference type="Proteomes" id="UP000094707"/>
    </source>
</evidence>
<dbReference type="Proteomes" id="UP000094707">
    <property type="component" value="Chromosome I"/>
</dbReference>
<dbReference type="RefSeq" id="WP_071906712.1">
    <property type="nucleotide sequence ID" value="NZ_LT607756.1"/>
</dbReference>
<dbReference type="AlphaFoldDB" id="A0A1D3L1Z5"/>
<organism evidence="2 3">
    <name type="scientific">Methanobacterium congolense</name>
    <dbReference type="NCBI Taxonomy" id="118062"/>
    <lineage>
        <taxon>Archaea</taxon>
        <taxon>Methanobacteriati</taxon>
        <taxon>Methanobacteriota</taxon>
        <taxon>Methanomada group</taxon>
        <taxon>Methanobacteria</taxon>
        <taxon>Methanobacteriales</taxon>
        <taxon>Methanobacteriaceae</taxon>
        <taxon>Methanobacterium</taxon>
    </lineage>
</organism>
<dbReference type="GeneID" id="30411851"/>
<dbReference type="PIRSF" id="PIRSF036536">
    <property type="entry name" value="EhaH"/>
    <property type="match status" value="1"/>
</dbReference>
<keyword evidence="3" id="KW-1185">Reference proteome</keyword>
<accession>A0A1D3L1Z5</accession>
<proteinExistence type="predicted"/>
<protein>
    <recommendedName>
        <fullName evidence="4">(NiFe)-hydrogenase-3-type complex Eha, membrane protein EhaH</fullName>
    </recommendedName>
</protein>
<reference evidence="2 3" key="1">
    <citation type="submission" date="2016-08" db="EMBL/GenBank/DDBJ databases">
        <authorList>
            <person name="Seilhamer J.J."/>
        </authorList>
    </citation>
    <scope>NUCLEOTIDE SEQUENCE [LARGE SCALE GENOMIC DNA]</scope>
    <source>
        <strain evidence="2">Buetzberg</strain>
    </source>
</reference>
<dbReference type="KEGG" id="mcub:MCBB_1003"/>
<evidence type="ECO:0000256" key="1">
    <source>
        <dbReference type="SAM" id="Phobius"/>
    </source>
</evidence>
<gene>
    <name evidence="2" type="ORF">MCBB_1003</name>
</gene>
<keyword evidence="1" id="KW-0472">Membrane</keyword>
<feature type="transmembrane region" description="Helical" evidence="1">
    <location>
        <begin position="20"/>
        <end position="43"/>
    </location>
</feature>
<keyword evidence="1" id="KW-0812">Transmembrane</keyword>
<feature type="transmembrane region" description="Helical" evidence="1">
    <location>
        <begin position="95"/>
        <end position="113"/>
    </location>
</feature>
<sequence length="226" mass="24110">MDVSILGAHLLGYIPLGDIVLYMTPFNLFMFAAALAFTFLIAISKTEAQVEAEFGSLKDKEVRVGRAEFKIRRFLAIVCGLATAGAMITGDLFDFTLFICLIGIVNIGIVAAVKQVDVLDAAYQYGLIAMMASLPLFGGAALVLASTGTISLLQIAQLPSTTPMMLLGSILVFLGVAGESGVAPFFATKAEMFRTPGSPFLLIIHLSSLLVIVRAIEIMLIINKPF</sequence>
<dbReference type="OrthoDB" id="64568at2157"/>